<gene>
    <name evidence="1" type="ORF">CLV78_105278</name>
</gene>
<dbReference type="OrthoDB" id="4405067at2"/>
<keyword evidence="2" id="KW-1185">Reference proteome</keyword>
<dbReference type="Proteomes" id="UP000239480">
    <property type="component" value="Unassembled WGS sequence"/>
</dbReference>
<dbReference type="RefSeq" id="WP_106205520.1">
    <property type="nucleotide sequence ID" value="NZ_PVTD01000005.1"/>
</dbReference>
<sequence>MDWPDFSVQEMCSLSVEGSGLRRSAIIPPDAQGEGFDAAYDWTTLWYDAVQRDQEVLLVCPKLLNFKAMIADGALRLDGAPARVRRVEAWRRHDIVHLRGAAGRTVATSAGRWSGESGVSPDQSGIFAGLNASLHISRNNRLEWIADWARFHIGEHGLEAMLVMDNGSDDYAPEAVLDALAQTGLKRAVVLKVPHPYGPVRAKKGGGGAKFLQPAMLNLARLRFLYRARAVLNADLDELVWSGAGSVFDATVSSRFGFLAFDGKWRMPPLGLEPPHVHADHIHERVGDKPCPSKYCIVPGGWRRGIGWDVHRPETKLPVKWLRDARFGYWHCRGITTNWKSYNRLGFTEVGPADPFTASKLLDRLPRA</sequence>
<organism evidence="1 2">
    <name type="scientific">Aliiruegeria haliotis</name>
    <dbReference type="NCBI Taxonomy" id="1280846"/>
    <lineage>
        <taxon>Bacteria</taxon>
        <taxon>Pseudomonadati</taxon>
        <taxon>Pseudomonadota</taxon>
        <taxon>Alphaproteobacteria</taxon>
        <taxon>Rhodobacterales</taxon>
        <taxon>Roseobacteraceae</taxon>
        <taxon>Aliiruegeria</taxon>
    </lineage>
</organism>
<comment type="caution">
    <text evidence="1">The sequence shown here is derived from an EMBL/GenBank/DDBJ whole genome shotgun (WGS) entry which is preliminary data.</text>
</comment>
<evidence type="ECO:0000313" key="1">
    <source>
        <dbReference type="EMBL" id="PRY23222.1"/>
    </source>
</evidence>
<name>A0A2T0RQ11_9RHOB</name>
<evidence type="ECO:0000313" key="2">
    <source>
        <dbReference type="Proteomes" id="UP000239480"/>
    </source>
</evidence>
<accession>A0A2T0RQ11</accession>
<proteinExistence type="predicted"/>
<reference evidence="1 2" key="1">
    <citation type="submission" date="2018-03" db="EMBL/GenBank/DDBJ databases">
        <title>Genomic Encyclopedia of Archaeal and Bacterial Type Strains, Phase II (KMG-II): from individual species to whole genera.</title>
        <authorList>
            <person name="Goeker M."/>
        </authorList>
    </citation>
    <scope>NUCLEOTIDE SEQUENCE [LARGE SCALE GENOMIC DNA]</scope>
    <source>
        <strain evidence="1 2">DSM 29328</strain>
    </source>
</reference>
<dbReference type="EMBL" id="PVTD01000005">
    <property type="protein sequence ID" value="PRY23222.1"/>
    <property type="molecule type" value="Genomic_DNA"/>
</dbReference>
<protein>
    <recommendedName>
        <fullName evidence="3">Glycosyl transferase family 2</fullName>
    </recommendedName>
</protein>
<dbReference type="AlphaFoldDB" id="A0A2T0RQ11"/>
<evidence type="ECO:0008006" key="3">
    <source>
        <dbReference type="Google" id="ProtNLM"/>
    </source>
</evidence>